<dbReference type="InterPro" id="IPR017853">
    <property type="entry name" value="GH"/>
</dbReference>
<evidence type="ECO:0000256" key="8">
    <source>
        <dbReference type="RuleBase" id="RU361154"/>
    </source>
</evidence>
<dbReference type="EC" id="3.2.1.23" evidence="3 8"/>
<dbReference type="Proteomes" id="UP000632125">
    <property type="component" value="Unassembled WGS sequence"/>
</dbReference>
<dbReference type="InterPro" id="IPR006101">
    <property type="entry name" value="Glyco_hydro_2"/>
</dbReference>
<dbReference type="InterPro" id="IPR008979">
    <property type="entry name" value="Galactose-bd-like_sf"/>
</dbReference>
<dbReference type="Pfam" id="PF02836">
    <property type="entry name" value="Glyco_hydro_2_C"/>
    <property type="match status" value="1"/>
</dbReference>
<accession>A0A927H5K2</accession>
<keyword evidence="6 8" id="KW-0326">Glycosidase</keyword>
<dbReference type="Gene3D" id="2.70.98.10">
    <property type="match status" value="1"/>
</dbReference>
<dbReference type="InterPro" id="IPR014718">
    <property type="entry name" value="GH-type_carb-bd"/>
</dbReference>
<evidence type="ECO:0000256" key="5">
    <source>
        <dbReference type="ARBA" id="ARBA00022801"/>
    </source>
</evidence>
<evidence type="ECO:0000256" key="2">
    <source>
        <dbReference type="ARBA" id="ARBA00007401"/>
    </source>
</evidence>
<dbReference type="InterPro" id="IPR011013">
    <property type="entry name" value="Gal_mutarotase_sf_dom"/>
</dbReference>
<evidence type="ECO:0000313" key="11">
    <source>
        <dbReference type="EMBL" id="MBD2868502.1"/>
    </source>
</evidence>
<gene>
    <name evidence="11" type="ORF">IDH41_07930</name>
</gene>
<dbReference type="InterPro" id="IPR050347">
    <property type="entry name" value="Bact_Beta-galactosidase"/>
</dbReference>
<evidence type="ECO:0000256" key="6">
    <source>
        <dbReference type="ARBA" id="ARBA00023295"/>
    </source>
</evidence>
<organism evidence="11 12">
    <name type="scientific">Paenibacillus arenilitoris</name>
    <dbReference type="NCBI Taxonomy" id="2772299"/>
    <lineage>
        <taxon>Bacteria</taxon>
        <taxon>Bacillati</taxon>
        <taxon>Bacillota</taxon>
        <taxon>Bacilli</taxon>
        <taxon>Bacillales</taxon>
        <taxon>Paenibacillaceae</taxon>
        <taxon>Paenibacillus</taxon>
    </lineage>
</organism>
<dbReference type="Pfam" id="PF00703">
    <property type="entry name" value="Glyco_hydro_2"/>
    <property type="match status" value="1"/>
</dbReference>
<dbReference type="PROSITE" id="PS00608">
    <property type="entry name" value="GLYCOSYL_HYDROL_F2_2"/>
    <property type="match status" value="1"/>
</dbReference>
<dbReference type="InterPro" id="IPR023232">
    <property type="entry name" value="Glyco_hydro_2_AS"/>
</dbReference>
<dbReference type="SUPFAM" id="SSF49785">
    <property type="entry name" value="Galactose-binding domain-like"/>
    <property type="match status" value="1"/>
</dbReference>
<dbReference type="SUPFAM" id="SSF74650">
    <property type="entry name" value="Galactose mutarotase-like"/>
    <property type="match status" value="1"/>
</dbReference>
<feature type="region of interest" description="Disordered" evidence="9">
    <location>
        <begin position="1045"/>
        <end position="1072"/>
    </location>
</feature>
<dbReference type="PANTHER" id="PTHR46323:SF2">
    <property type="entry name" value="BETA-GALACTOSIDASE"/>
    <property type="match status" value="1"/>
</dbReference>
<dbReference type="GO" id="GO:0030246">
    <property type="term" value="F:carbohydrate binding"/>
    <property type="evidence" value="ECO:0007669"/>
    <property type="project" value="InterPro"/>
</dbReference>
<dbReference type="InterPro" id="IPR006103">
    <property type="entry name" value="Glyco_hydro_2_cat"/>
</dbReference>
<protein>
    <recommendedName>
        <fullName evidence="4 8">Beta-galactosidase</fullName>
        <ecNumber evidence="3 8">3.2.1.23</ecNumber>
    </recommendedName>
    <alternativeName>
        <fullName evidence="7 8">Lactase</fullName>
    </alternativeName>
</protein>
<dbReference type="Pfam" id="PF16353">
    <property type="entry name" value="LacZ_4"/>
    <property type="match status" value="1"/>
</dbReference>
<dbReference type="FunFam" id="3.20.20.80:FF:000018">
    <property type="entry name" value="Beta-galactosidase"/>
    <property type="match status" value="1"/>
</dbReference>
<dbReference type="PROSITE" id="PS00719">
    <property type="entry name" value="GLYCOSYL_HYDROL_F2_1"/>
    <property type="match status" value="1"/>
</dbReference>
<dbReference type="SMART" id="SM01038">
    <property type="entry name" value="Bgal_small_N"/>
    <property type="match status" value="1"/>
</dbReference>
<dbReference type="InterPro" id="IPR004199">
    <property type="entry name" value="B-gal_small/dom_5"/>
</dbReference>
<dbReference type="InterPro" id="IPR023230">
    <property type="entry name" value="Glyco_hydro_2_CS"/>
</dbReference>
<dbReference type="EMBL" id="JACXIY010000010">
    <property type="protein sequence ID" value="MBD2868502.1"/>
    <property type="molecule type" value="Genomic_DNA"/>
</dbReference>
<evidence type="ECO:0000256" key="9">
    <source>
        <dbReference type="SAM" id="MobiDB-lite"/>
    </source>
</evidence>
<dbReference type="GO" id="GO:0009341">
    <property type="term" value="C:beta-galactosidase complex"/>
    <property type="evidence" value="ECO:0007669"/>
    <property type="project" value="InterPro"/>
</dbReference>
<dbReference type="PRINTS" id="PR00132">
    <property type="entry name" value="GLHYDRLASE2"/>
</dbReference>
<dbReference type="RefSeq" id="WP_190859856.1">
    <property type="nucleotide sequence ID" value="NZ_JACXIY010000010.1"/>
</dbReference>
<dbReference type="Gene3D" id="3.20.20.80">
    <property type="entry name" value="Glycosidases"/>
    <property type="match status" value="1"/>
</dbReference>
<dbReference type="GO" id="GO:0005990">
    <property type="term" value="P:lactose catabolic process"/>
    <property type="evidence" value="ECO:0007669"/>
    <property type="project" value="TreeGrafter"/>
</dbReference>
<comment type="caution">
    <text evidence="11">The sequence shown here is derived from an EMBL/GenBank/DDBJ whole genome shotgun (WGS) entry which is preliminary data.</text>
</comment>
<dbReference type="GO" id="GO:0004565">
    <property type="term" value="F:beta-galactosidase activity"/>
    <property type="evidence" value="ECO:0007669"/>
    <property type="project" value="UniProtKB-EC"/>
</dbReference>
<dbReference type="PANTHER" id="PTHR46323">
    <property type="entry name" value="BETA-GALACTOSIDASE"/>
    <property type="match status" value="1"/>
</dbReference>
<evidence type="ECO:0000256" key="3">
    <source>
        <dbReference type="ARBA" id="ARBA00012756"/>
    </source>
</evidence>
<keyword evidence="5 8" id="KW-0378">Hydrolase</keyword>
<dbReference type="SUPFAM" id="SSF49303">
    <property type="entry name" value="beta-Galactosidase/glucuronidase domain"/>
    <property type="match status" value="2"/>
</dbReference>
<evidence type="ECO:0000313" key="12">
    <source>
        <dbReference type="Proteomes" id="UP000632125"/>
    </source>
</evidence>
<dbReference type="Gene3D" id="2.60.40.10">
    <property type="entry name" value="Immunoglobulins"/>
    <property type="match status" value="2"/>
</dbReference>
<evidence type="ECO:0000256" key="7">
    <source>
        <dbReference type="ARBA" id="ARBA00032230"/>
    </source>
</evidence>
<reference evidence="11" key="1">
    <citation type="submission" date="2020-09" db="EMBL/GenBank/DDBJ databases">
        <title>A novel bacterium of genus Paenibacillus, isolated from South China Sea.</title>
        <authorList>
            <person name="Huang H."/>
            <person name="Mo K."/>
            <person name="Hu Y."/>
        </authorList>
    </citation>
    <scope>NUCLEOTIDE SEQUENCE</scope>
    <source>
        <strain evidence="11">IB182493</strain>
    </source>
</reference>
<dbReference type="InterPro" id="IPR013783">
    <property type="entry name" value="Ig-like_fold"/>
</dbReference>
<dbReference type="Pfam" id="PF02837">
    <property type="entry name" value="Glyco_hydro_2_N"/>
    <property type="match status" value="1"/>
</dbReference>
<comment type="similarity">
    <text evidence="2 8">Belongs to the glycosyl hydrolase 2 family.</text>
</comment>
<dbReference type="Gene3D" id="2.60.120.260">
    <property type="entry name" value="Galactose-binding domain-like"/>
    <property type="match status" value="1"/>
</dbReference>
<proteinExistence type="inferred from homology"/>
<dbReference type="InterPro" id="IPR036156">
    <property type="entry name" value="Beta-gal/glucu_dom_sf"/>
</dbReference>
<comment type="catalytic activity">
    <reaction evidence="1 8">
        <text>Hydrolysis of terminal non-reducing beta-D-galactose residues in beta-D-galactosides.</text>
        <dbReference type="EC" id="3.2.1.23"/>
    </reaction>
</comment>
<dbReference type="InterPro" id="IPR006102">
    <property type="entry name" value="Ig-like_GH2"/>
</dbReference>
<feature type="compositionally biased region" description="Basic and acidic residues" evidence="9">
    <location>
        <begin position="1053"/>
        <end position="1072"/>
    </location>
</feature>
<keyword evidence="12" id="KW-1185">Reference proteome</keyword>
<dbReference type="InterPro" id="IPR032312">
    <property type="entry name" value="LacZ_4"/>
</dbReference>
<dbReference type="AlphaFoldDB" id="A0A927H5K2"/>
<dbReference type="Pfam" id="PF02929">
    <property type="entry name" value="Bgal_small_N"/>
    <property type="match status" value="1"/>
</dbReference>
<dbReference type="InterPro" id="IPR006104">
    <property type="entry name" value="Glyco_hydro_2_N"/>
</dbReference>
<evidence type="ECO:0000256" key="1">
    <source>
        <dbReference type="ARBA" id="ARBA00001412"/>
    </source>
</evidence>
<name>A0A927H5K2_9BACL</name>
<dbReference type="SUPFAM" id="SSF51445">
    <property type="entry name" value="(Trans)glycosidases"/>
    <property type="match status" value="1"/>
</dbReference>
<evidence type="ECO:0000256" key="4">
    <source>
        <dbReference type="ARBA" id="ARBA00013303"/>
    </source>
</evidence>
<sequence length="1072" mass="118718">MRLRFNRKSPDYENMDILQIHAEPPDARGIPYPDRESALAAAAACDKYASSRIRTLNGEWKFHYAKCPEDAPERFFDESFAGKEWDRIPVPSNWQLLGYGTPLYSSSKYPFPVDPPHIPKRNPTGSYIRSFELPAQWAEGDVFLVFEGVDSAFHVWVNGEEAGYGQGSHNRMTFKVTDLVRPGVNKLAVRVYQWSTGSYLEDQDKWRLSGIFRDVYLLSSPAAVRVRDTHIRTRLSESYDSGVLELAISLAASAGNSGEGYQIRAELLDAGESAVAAGEADVPGLAGGMQEAGLRLELPVRDPKLWSAEEPQLYTLLVTLSGEPGQVAEAYRYAVGFRDIGVREGRLLVNGRPVILRGVNRNEFDPGRGHVITMEAMIEDIVLMKRHNINTVRCSHYPNDERWLDLCDRYGLFVVDEADLETHGCVFLGEISRWIDNPAEKTAFESRLAKDPAWKEAFMDRIVRLVERDKNHPSVIVWSLGNESGYGANHDAMAAWVREKDPTRPIHYERASDSPIVDIVSSMYPSVDRLVAEGEKTNEARPYLMVEFGHAMGNALGSQKEYWDAVYRYQRLCGGLIWEWADLSLRRPGPDGRFEYAYGGDYGDSPNSGHFCIDGLLFPDRSVKPALLEFKKAIEPVCITPADSDRLLRIRNRYDFVSLEHLAVRWTVFRDGAAVEEGTLPPLAIAAGEEASVAVPYRTNPEREPGGGEYWLHMSCSLREGTSWAPAGHEVAWADIPLASSAPSLPPLSPAAISAVALEEGSRSLTATGAGFAVTFDKLSGAMDRWEHNGVSLLESGPRIQLWRAPVDNDVHLAKKWREAGYHELEAHVRGIEARHAAGGRAVQVRTESVLAVNGLRPAFAAASLYTVYGSGDVTIESVIKPLKEGLPPLPRVGLRFVMPSRFGKMAWFGLGPHECYADRKQSGKLGLYEGTVEEQFVPYIKPQESGGKADVRWAGITAGDGSGLLITGGGETLGQVGARPYSTEALSAARHHSELKPLGATEVSVDWRQSGLGNHSCGYAPTLPEYLIPAEPVSFTIRLKPVVEGEESAQDASRRMPERIEWEPKEEERIQ</sequence>
<evidence type="ECO:0000259" key="10">
    <source>
        <dbReference type="SMART" id="SM01038"/>
    </source>
</evidence>
<feature type="domain" description="Beta galactosidase small chain/" evidence="10">
    <location>
        <begin position="766"/>
        <end position="1041"/>
    </location>
</feature>